<keyword evidence="3" id="KW-1185">Reference proteome</keyword>
<gene>
    <name evidence="2" type="ORF">HO173_011109</name>
</gene>
<proteinExistence type="predicted"/>
<feature type="region of interest" description="Disordered" evidence="1">
    <location>
        <begin position="1"/>
        <end position="59"/>
    </location>
</feature>
<evidence type="ECO:0000313" key="3">
    <source>
        <dbReference type="Proteomes" id="UP000578531"/>
    </source>
</evidence>
<accession>A0A8H6FL76</accession>
<name>A0A8H6FL76_9LECA</name>
<reference evidence="2 3" key="1">
    <citation type="journal article" date="2020" name="Genomics">
        <title>Complete, high-quality genomes from long-read metagenomic sequencing of two wolf lichen thalli reveals enigmatic genome architecture.</title>
        <authorList>
            <person name="McKenzie S.K."/>
            <person name="Walston R.F."/>
            <person name="Allen J.L."/>
        </authorList>
    </citation>
    <scope>NUCLEOTIDE SEQUENCE [LARGE SCALE GENOMIC DNA]</scope>
    <source>
        <strain evidence="2">WasteWater2</strain>
    </source>
</reference>
<sequence length="96" mass="11191">MASRTQRWNPNLDADTTHYQTASPRALVYRPQRDDHTRPVSRILRPPPKLDRPVKEKGPTVRCSIPLPLKRLWRDQGIPPKYHYSPFPILISINLS</sequence>
<comment type="caution">
    <text evidence="2">The sequence shown here is derived from an EMBL/GenBank/DDBJ whole genome shotgun (WGS) entry which is preliminary data.</text>
</comment>
<organism evidence="2 3">
    <name type="scientific">Letharia columbiana</name>
    <dbReference type="NCBI Taxonomy" id="112416"/>
    <lineage>
        <taxon>Eukaryota</taxon>
        <taxon>Fungi</taxon>
        <taxon>Dikarya</taxon>
        <taxon>Ascomycota</taxon>
        <taxon>Pezizomycotina</taxon>
        <taxon>Lecanoromycetes</taxon>
        <taxon>OSLEUM clade</taxon>
        <taxon>Lecanoromycetidae</taxon>
        <taxon>Lecanorales</taxon>
        <taxon>Lecanorineae</taxon>
        <taxon>Parmeliaceae</taxon>
        <taxon>Letharia</taxon>
    </lineage>
</organism>
<dbReference type="Proteomes" id="UP000578531">
    <property type="component" value="Unassembled WGS sequence"/>
</dbReference>
<dbReference type="EMBL" id="JACCJC010000066">
    <property type="protein sequence ID" value="KAF6230572.1"/>
    <property type="molecule type" value="Genomic_DNA"/>
</dbReference>
<evidence type="ECO:0000256" key="1">
    <source>
        <dbReference type="SAM" id="MobiDB-lite"/>
    </source>
</evidence>
<dbReference type="GeneID" id="59292753"/>
<protein>
    <submittedName>
        <fullName evidence="2">Uncharacterized protein</fullName>
    </submittedName>
</protein>
<dbReference type="RefSeq" id="XP_037160040.1">
    <property type="nucleotide sequence ID" value="XM_037312991.1"/>
</dbReference>
<evidence type="ECO:0000313" key="2">
    <source>
        <dbReference type="EMBL" id="KAF6230572.1"/>
    </source>
</evidence>
<dbReference type="AlphaFoldDB" id="A0A8H6FL76"/>
<feature type="compositionally biased region" description="Basic and acidic residues" evidence="1">
    <location>
        <begin position="48"/>
        <end position="59"/>
    </location>
</feature>